<dbReference type="InterPro" id="IPR036249">
    <property type="entry name" value="Thioredoxin-like_sf"/>
</dbReference>
<dbReference type="PANTHER" id="PTHR13887:SF41">
    <property type="entry name" value="THIOREDOXIN SUPERFAMILY PROTEIN"/>
    <property type="match status" value="1"/>
</dbReference>
<dbReference type="GO" id="GO:0016853">
    <property type="term" value="F:isomerase activity"/>
    <property type="evidence" value="ECO:0007669"/>
    <property type="project" value="UniProtKB-KW"/>
</dbReference>
<dbReference type="STRING" id="1891926.Fuma_05686"/>
<dbReference type="Pfam" id="PF01323">
    <property type="entry name" value="DSBA"/>
    <property type="match status" value="1"/>
</dbReference>
<dbReference type="CDD" id="cd03024">
    <property type="entry name" value="DsbA_FrnE"/>
    <property type="match status" value="1"/>
</dbReference>
<dbReference type="EMBL" id="CP017641">
    <property type="protein sequence ID" value="APZ96023.1"/>
    <property type="molecule type" value="Genomic_DNA"/>
</dbReference>
<dbReference type="KEGG" id="fmr:Fuma_05686"/>
<evidence type="ECO:0000313" key="2">
    <source>
        <dbReference type="EMBL" id="APZ96023.1"/>
    </source>
</evidence>
<reference evidence="2 3" key="1">
    <citation type="journal article" date="2016" name="Front. Microbiol.">
        <title>Fuerstia marisgermanicae gen. nov., sp. nov., an Unusual Member of the Phylum Planctomycetes from the German Wadden Sea.</title>
        <authorList>
            <person name="Kohn T."/>
            <person name="Heuer A."/>
            <person name="Jogler M."/>
            <person name="Vollmers J."/>
            <person name="Boedeker C."/>
            <person name="Bunk B."/>
            <person name="Rast P."/>
            <person name="Borchert D."/>
            <person name="Glockner I."/>
            <person name="Freese H.M."/>
            <person name="Klenk H.P."/>
            <person name="Overmann J."/>
            <person name="Kaster A.K."/>
            <person name="Rohde M."/>
            <person name="Wiegand S."/>
            <person name="Jogler C."/>
        </authorList>
    </citation>
    <scope>NUCLEOTIDE SEQUENCE [LARGE SCALE GENOMIC DNA]</scope>
    <source>
        <strain evidence="2 3">NH11</strain>
    </source>
</reference>
<dbReference type="RefSeq" id="WP_077027100.1">
    <property type="nucleotide sequence ID" value="NZ_CP017641.1"/>
</dbReference>
<feature type="domain" description="DSBA-like thioredoxin" evidence="1">
    <location>
        <begin position="4"/>
        <end position="205"/>
    </location>
</feature>
<evidence type="ECO:0000313" key="3">
    <source>
        <dbReference type="Proteomes" id="UP000187735"/>
    </source>
</evidence>
<dbReference type="PANTHER" id="PTHR13887">
    <property type="entry name" value="GLUTATHIONE S-TRANSFERASE KAPPA"/>
    <property type="match status" value="1"/>
</dbReference>
<organism evidence="2 3">
    <name type="scientific">Fuerstiella marisgermanici</name>
    <dbReference type="NCBI Taxonomy" id="1891926"/>
    <lineage>
        <taxon>Bacteria</taxon>
        <taxon>Pseudomonadati</taxon>
        <taxon>Planctomycetota</taxon>
        <taxon>Planctomycetia</taxon>
        <taxon>Planctomycetales</taxon>
        <taxon>Planctomycetaceae</taxon>
        <taxon>Fuerstiella</taxon>
    </lineage>
</organism>
<dbReference type="Gene3D" id="3.40.30.10">
    <property type="entry name" value="Glutaredoxin"/>
    <property type="match status" value="1"/>
</dbReference>
<dbReference type="InterPro" id="IPR001853">
    <property type="entry name" value="DSBA-like_thioredoxin_dom"/>
</dbReference>
<protein>
    <submittedName>
        <fullName evidence="2">Protein-disulfide isomerase</fullName>
    </submittedName>
</protein>
<dbReference type="SUPFAM" id="SSF52833">
    <property type="entry name" value="Thioredoxin-like"/>
    <property type="match status" value="1"/>
</dbReference>
<evidence type="ECO:0000259" key="1">
    <source>
        <dbReference type="Pfam" id="PF01323"/>
    </source>
</evidence>
<dbReference type="Proteomes" id="UP000187735">
    <property type="component" value="Chromosome"/>
</dbReference>
<accession>A0A1P8WPN9</accession>
<keyword evidence="3" id="KW-1185">Reference proteome</keyword>
<proteinExistence type="predicted"/>
<name>A0A1P8WPN9_9PLAN</name>
<dbReference type="OrthoDB" id="9799122at2"/>
<gene>
    <name evidence="2" type="ORF">Fuma_05686</name>
</gene>
<dbReference type="GO" id="GO:0016491">
    <property type="term" value="F:oxidoreductase activity"/>
    <property type="evidence" value="ECO:0007669"/>
    <property type="project" value="InterPro"/>
</dbReference>
<keyword evidence="2" id="KW-0413">Isomerase</keyword>
<sequence>MNLVVDVISDVICPWCFIGKRRLSNAISSLGDDAEIQVRWHPFQLNPTMPAEGITRREYRTRKFGSWERSQALDANVTAVGAAEGVSFSFDRVERTPNTVNAHRVNWLAGQRGAQDAVVESLFMAYFSHGLDIGDPKTLAQLAADAGLKRPDVERLLNSDDGMEEIAAGKAFSRQHNVSSVPFFIVNDEVLLSGAQPPETFLKAFKLAGGSTAGSPPGEVQ</sequence>
<dbReference type="AlphaFoldDB" id="A0A1P8WPN9"/>